<evidence type="ECO:0000256" key="5">
    <source>
        <dbReference type="ARBA" id="ARBA00023204"/>
    </source>
</evidence>
<comment type="function">
    <text evidence="6">The RuvA-RuvB-RuvC complex processes Holliday junction (HJ) DNA during genetic recombination and DNA repair, while the RuvA-RuvB complex plays an important role in the rescue of blocked DNA replication forks via replication fork reversal (RFR). RuvA specifically binds to HJ cruciform DNA, conferring on it an open structure. The RuvB hexamer acts as an ATP-dependent pump, pulling dsDNA into and through the RuvAB complex. HJ branch migration allows RuvC to scan DNA until it finds its consensus sequence, where it cleaves and resolves the cruciform DNA.</text>
</comment>
<evidence type="ECO:0000256" key="3">
    <source>
        <dbReference type="ARBA" id="ARBA00023125"/>
    </source>
</evidence>
<dbReference type="HAMAP" id="MF_00031">
    <property type="entry name" value="DNA_HJ_migration_RuvA"/>
    <property type="match status" value="1"/>
</dbReference>
<dbReference type="GO" id="GO:0009379">
    <property type="term" value="C:Holliday junction helicase complex"/>
    <property type="evidence" value="ECO:0007669"/>
    <property type="project" value="InterPro"/>
</dbReference>
<accession>A0A8I0G9M6</accession>
<dbReference type="SUPFAM" id="SSF47781">
    <property type="entry name" value="RuvA domain 2-like"/>
    <property type="match status" value="1"/>
</dbReference>
<comment type="subcellular location">
    <subcellularLocation>
        <location evidence="6">Cytoplasm</location>
    </subcellularLocation>
</comment>
<dbReference type="GO" id="GO:0005737">
    <property type="term" value="C:cytoplasm"/>
    <property type="evidence" value="ECO:0007669"/>
    <property type="project" value="UniProtKB-SubCell"/>
</dbReference>
<dbReference type="InterPro" id="IPR013849">
    <property type="entry name" value="DNA_helicase_Holl-junc_RuvA_I"/>
</dbReference>
<dbReference type="InterPro" id="IPR011114">
    <property type="entry name" value="RuvA_C"/>
</dbReference>
<comment type="subunit">
    <text evidence="6">Homotetramer. Forms an RuvA(8)-RuvB(12)-Holliday junction (HJ) complex. HJ DNA is sandwiched between 2 RuvA tetramers; dsDNA enters through RuvA and exits via RuvB. An RuvB hexamer assembles on each DNA strand where it exits the tetramer. Each RuvB hexamer is contacted by two RuvA subunits (via domain III) on 2 adjacent RuvB subunits; this complex drives branch migration. In the full resolvosome a probable DNA-RuvA(4)-RuvB(12)-RuvC(2) complex forms which resolves the HJ.</text>
</comment>
<comment type="similarity">
    <text evidence="6">Belongs to the RuvA family.</text>
</comment>
<sequence>MIAQLSGNLVAVTPDRVIIDVAGVGYEVLVTPTTSAGLHTGQSATLSTYLVVREDALTLYGFTDADERATFLTLLSVSGIGPKLALAALAALTPDELRAAVATGDEDALCRIAGVGKKSARRMIASIGDKLGPAAAPLPPMSAATAEDPLVSALENLGWPHASALEAVAAERAANPGADDAQALRGALQYLGAQRG</sequence>
<evidence type="ECO:0000256" key="4">
    <source>
        <dbReference type="ARBA" id="ARBA00023172"/>
    </source>
</evidence>
<dbReference type="RefSeq" id="WP_191070858.1">
    <property type="nucleotide sequence ID" value="NZ_CP060506.1"/>
</dbReference>
<feature type="domain" description="Helix-hairpin-helix DNA-binding motif class 1" evidence="7">
    <location>
        <begin position="72"/>
        <end position="91"/>
    </location>
</feature>
<gene>
    <name evidence="6 8" type="primary">ruvA</name>
    <name evidence="8" type="ORF">H8R10_00645</name>
</gene>
<comment type="caution">
    <text evidence="8">The sequence shown here is derived from an EMBL/GenBank/DDBJ whole genome shotgun (WGS) entry which is preliminary data.</text>
</comment>
<keyword evidence="2 6" id="KW-0227">DNA damage</keyword>
<keyword evidence="9" id="KW-1185">Reference proteome</keyword>
<dbReference type="EMBL" id="JACRUO010000001">
    <property type="protein sequence ID" value="MBD3688753.1"/>
    <property type="molecule type" value="Genomic_DNA"/>
</dbReference>
<dbReference type="InterPro" id="IPR012340">
    <property type="entry name" value="NA-bd_OB-fold"/>
</dbReference>
<dbReference type="Proteomes" id="UP000627538">
    <property type="component" value="Unassembled WGS sequence"/>
</dbReference>
<dbReference type="GO" id="GO:0000400">
    <property type="term" value="F:four-way junction DNA binding"/>
    <property type="evidence" value="ECO:0007669"/>
    <property type="project" value="UniProtKB-UniRule"/>
</dbReference>
<reference evidence="8 9" key="1">
    <citation type="submission" date="2020-08" db="EMBL/GenBank/DDBJ databases">
        <title>Winkia gen. nov., sp. nov., isolated from faeces of the Anser albifrons in China.</title>
        <authorList>
            <person name="Liu Q."/>
        </authorList>
    </citation>
    <scope>NUCLEOTIDE SEQUENCE [LARGE SCALE GENOMIC DNA]</scope>
    <source>
        <strain evidence="8 9">C62</strain>
    </source>
</reference>
<dbReference type="Pfam" id="PF07499">
    <property type="entry name" value="RuvA_C"/>
    <property type="match status" value="1"/>
</dbReference>
<evidence type="ECO:0000256" key="1">
    <source>
        <dbReference type="ARBA" id="ARBA00022490"/>
    </source>
</evidence>
<dbReference type="GO" id="GO:0009378">
    <property type="term" value="F:four-way junction helicase activity"/>
    <property type="evidence" value="ECO:0007669"/>
    <property type="project" value="InterPro"/>
</dbReference>
<evidence type="ECO:0000313" key="8">
    <source>
        <dbReference type="EMBL" id="MBD3688753.1"/>
    </source>
</evidence>
<dbReference type="InterPro" id="IPR000085">
    <property type="entry name" value="RuvA"/>
</dbReference>
<dbReference type="AlphaFoldDB" id="A0A8I0G9M6"/>
<dbReference type="SUPFAM" id="SSF50249">
    <property type="entry name" value="Nucleic acid-binding proteins"/>
    <property type="match status" value="1"/>
</dbReference>
<protein>
    <recommendedName>
        <fullName evidence="6">Holliday junction branch migration complex subunit RuvA</fullName>
    </recommendedName>
</protein>
<feature type="region of interest" description="Domain III" evidence="6">
    <location>
        <begin position="142"/>
        <end position="196"/>
    </location>
</feature>
<comment type="domain">
    <text evidence="6">Has three domains with a flexible linker between the domains II and III and assumes an 'L' shape. Domain III is highly mobile and contacts RuvB.</text>
</comment>
<feature type="domain" description="Helix-hairpin-helix DNA-binding motif class 1" evidence="7">
    <location>
        <begin position="107"/>
        <end position="126"/>
    </location>
</feature>
<dbReference type="SMART" id="SM00278">
    <property type="entry name" value="HhH1"/>
    <property type="match status" value="2"/>
</dbReference>
<dbReference type="GO" id="GO:0005524">
    <property type="term" value="F:ATP binding"/>
    <property type="evidence" value="ECO:0007669"/>
    <property type="project" value="InterPro"/>
</dbReference>
<dbReference type="SUPFAM" id="SSF46929">
    <property type="entry name" value="DNA helicase RuvA subunit, C-terminal domain"/>
    <property type="match status" value="1"/>
</dbReference>
<evidence type="ECO:0000256" key="6">
    <source>
        <dbReference type="HAMAP-Rule" id="MF_00031"/>
    </source>
</evidence>
<keyword evidence="3 6" id="KW-0238">DNA-binding</keyword>
<dbReference type="GO" id="GO:0006310">
    <property type="term" value="P:DNA recombination"/>
    <property type="evidence" value="ECO:0007669"/>
    <property type="project" value="UniProtKB-UniRule"/>
</dbReference>
<comment type="caution">
    <text evidence="6">Lacks conserved residue(s) required for the propagation of feature annotation.</text>
</comment>
<dbReference type="InterPro" id="IPR010994">
    <property type="entry name" value="RuvA_2-like"/>
</dbReference>
<proteinExistence type="inferred from homology"/>
<dbReference type="NCBIfam" id="TIGR00084">
    <property type="entry name" value="ruvA"/>
    <property type="match status" value="1"/>
</dbReference>
<dbReference type="Gene3D" id="1.10.150.20">
    <property type="entry name" value="5' to 3' exonuclease, C-terminal subdomain"/>
    <property type="match status" value="1"/>
</dbReference>
<keyword evidence="1 6" id="KW-0963">Cytoplasm</keyword>
<dbReference type="InterPro" id="IPR003583">
    <property type="entry name" value="Hlx-hairpin-Hlx_DNA-bd_motif"/>
</dbReference>
<dbReference type="CDD" id="cd14332">
    <property type="entry name" value="UBA_RuvA_C"/>
    <property type="match status" value="1"/>
</dbReference>
<dbReference type="GO" id="GO:0006281">
    <property type="term" value="P:DNA repair"/>
    <property type="evidence" value="ECO:0007669"/>
    <property type="project" value="UniProtKB-UniRule"/>
</dbReference>
<evidence type="ECO:0000259" key="7">
    <source>
        <dbReference type="SMART" id="SM00278"/>
    </source>
</evidence>
<dbReference type="Gene3D" id="2.40.50.140">
    <property type="entry name" value="Nucleic acid-binding proteins"/>
    <property type="match status" value="1"/>
</dbReference>
<dbReference type="Gene3D" id="1.10.8.10">
    <property type="entry name" value="DNA helicase RuvA subunit, C-terminal domain"/>
    <property type="match status" value="1"/>
</dbReference>
<evidence type="ECO:0000313" key="9">
    <source>
        <dbReference type="Proteomes" id="UP000627538"/>
    </source>
</evidence>
<dbReference type="Pfam" id="PF14520">
    <property type="entry name" value="HHH_5"/>
    <property type="match status" value="1"/>
</dbReference>
<organism evidence="8 9">
    <name type="scientific">Nanchangia anserum</name>
    <dbReference type="NCBI Taxonomy" id="2692125"/>
    <lineage>
        <taxon>Bacteria</taxon>
        <taxon>Bacillati</taxon>
        <taxon>Actinomycetota</taxon>
        <taxon>Actinomycetes</taxon>
        <taxon>Actinomycetales</taxon>
        <taxon>Actinomycetaceae</taxon>
        <taxon>Nanchangia</taxon>
    </lineage>
</organism>
<name>A0A8I0G9M6_9ACTO</name>
<evidence type="ECO:0000256" key="2">
    <source>
        <dbReference type="ARBA" id="ARBA00022763"/>
    </source>
</evidence>
<dbReference type="Pfam" id="PF01330">
    <property type="entry name" value="RuvA_N"/>
    <property type="match status" value="1"/>
</dbReference>
<dbReference type="GO" id="GO:0048476">
    <property type="term" value="C:Holliday junction resolvase complex"/>
    <property type="evidence" value="ECO:0007669"/>
    <property type="project" value="UniProtKB-UniRule"/>
</dbReference>
<keyword evidence="5 6" id="KW-0234">DNA repair</keyword>
<keyword evidence="4 6" id="KW-0233">DNA recombination</keyword>
<dbReference type="InterPro" id="IPR036267">
    <property type="entry name" value="RuvA_C_sf"/>
</dbReference>